<keyword evidence="3 4" id="KW-0408">Iron</keyword>
<dbReference type="STRING" id="1247936.BN2475_580066"/>
<name>A0A1N7SFI4_9BURK</name>
<evidence type="ECO:0000256" key="5">
    <source>
        <dbReference type="SAM" id="MobiDB-lite"/>
    </source>
</evidence>
<dbReference type="GO" id="GO:0020037">
    <property type="term" value="F:heme binding"/>
    <property type="evidence" value="ECO:0007669"/>
    <property type="project" value="InterPro"/>
</dbReference>
<sequence length="73" mass="8023">MQLTAQESKGKKLFDNPAGGNCASCHIDQVGANGAHPLFTDFNFQAFDVPRNPGLRPSDDPKYLYDPKSKQAR</sequence>
<feature type="compositionally biased region" description="Basic and acidic residues" evidence="5">
    <location>
        <begin position="57"/>
        <end position="73"/>
    </location>
</feature>
<evidence type="ECO:0000256" key="1">
    <source>
        <dbReference type="ARBA" id="ARBA00022617"/>
    </source>
</evidence>
<keyword evidence="1 4" id="KW-0349">Heme</keyword>
<evidence type="ECO:0000256" key="3">
    <source>
        <dbReference type="ARBA" id="ARBA00023004"/>
    </source>
</evidence>
<keyword evidence="2 4" id="KW-0479">Metal-binding</keyword>
<dbReference type="InterPro" id="IPR009056">
    <property type="entry name" value="Cyt_c-like_dom"/>
</dbReference>
<accession>A0A1N7SFI4</accession>
<evidence type="ECO:0000259" key="6">
    <source>
        <dbReference type="PROSITE" id="PS51007"/>
    </source>
</evidence>
<evidence type="ECO:0000256" key="2">
    <source>
        <dbReference type="ARBA" id="ARBA00022723"/>
    </source>
</evidence>
<evidence type="ECO:0000256" key="4">
    <source>
        <dbReference type="PROSITE-ProRule" id="PRU00433"/>
    </source>
</evidence>
<dbReference type="RefSeq" id="WP_342744650.1">
    <property type="nucleotide sequence ID" value="NZ_CYGX02000058.1"/>
</dbReference>
<dbReference type="AlphaFoldDB" id="A0A1N7SFI4"/>
<reference evidence="7 8" key="1">
    <citation type="submission" date="2016-12" db="EMBL/GenBank/DDBJ databases">
        <authorList>
            <person name="Song W.-J."/>
            <person name="Kurnit D.M."/>
        </authorList>
    </citation>
    <scope>NUCLEOTIDE SEQUENCE [LARGE SCALE GENOMIC DNA]</scope>
    <source>
        <strain evidence="7 8">STM7296</strain>
    </source>
</reference>
<dbReference type="SUPFAM" id="SSF46626">
    <property type="entry name" value="Cytochrome c"/>
    <property type="match status" value="1"/>
</dbReference>
<dbReference type="GO" id="GO:0046872">
    <property type="term" value="F:metal ion binding"/>
    <property type="evidence" value="ECO:0007669"/>
    <property type="project" value="UniProtKB-KW"/>
</dbReference>
<dbReference type="EMBL" id="CYGX02000058">
    <property type="protein sequence ID" value="SIT45719.1"/>
    <property type="molecule type" value="Genomic_DNA"/>
</dbReference>
<feature type="region of interest" description="Disordered" evidence="5">
    <location>
        <begin position="50"/>
        <end position="73"/>
    </location>
</feature>
<protein>
    <recommendedName>
        <fullName evidence="6">Cytochrome c domain-containing protein</fullName>
    </recommendedName>
</protein>
<evidence type="ECO:0000313" key="8">
    <source>
        <dbReference type="Proteomes" id="UP000187012"/>
    </source>
</evidence>
<gene>
    <name evidence="7" type="ORF">BN2475_580066</name>
</gene>
<keyword evidence="8" id="KW-1185">Reference proteome</keyword>
<dbReference type="Gene3D" id="1.10.760.10">
    <property type="entry name" value="Cytochrome c-like domain"/>
    <property type="match status" value="1"/>
</dbReference>
<dbReference type="InterPro" id="IPR036909">
    <property type="entry name" value="Cyt_c-like_dom_sf"/>
</dbReference>
<organism evidence="7 8">
    <name type="scientific">Paraburkholderia ribeironis</name>
    <dbReference type="NCBI Taxonomy" id="1247936"/>
    <lineage>
        <taxon>Bacteria</taxon>
        <taxon>Pseudomonadati</taxon>
        <taxon>Pseudomonadota</taxon>
        <taxon>Betaproteobacteria</taxon>
        <taxon>Burkholderiales</taxon>
        <taxon>Burkholderiaceae</taxon>
        <taxon>Paraburkholderia</taxon>
    </lineage>
</organism>
<dbReference type="PROSITE" id="PS51007">
    <property type="entry name" value="CYTC"/>
    <property type="match status" value="1"/>
</dbReference>
<feature type="domain" description="Cytochrome c" evidence="6">
    <location>
        <begin position="5"/>
        <end position="73"/>
    </location>
</feature>
<evidence type="ECO:0000313" key="7">
    <source>
        <dbReference type="EMBL" id="SIT45719.1"/>
    </source>
</evidence>
<dbReference type="GO" id="GO:0009055">
    <property type="term" value="F:electron transfer activity"/>
    <property type="evidence" value="ECO:0007669"/>
    <property type="project" value="InterPro"/>
</dbReference>
<proteinExistence type="predicted"/>
<dbReference type="Proteomes" id="UP000187012">
    <property type="component" value="Unassembled WGS sequence"/>
</dbReference>